<reference evidence="2 3" key="1">
    <citation type="journal article" date="2018" name="BMC Genomics">
        <title>Whole genome sequencing and function prediction of 133 gut anaerobes isolated from chicken caecum in pure cultures.</title>
        <authorList>
            <person name="Medvecky M."/>
            <person name="Cejkova D."/>
            <person name="Polansky O."/>
            <person name="Karasova D."/>
            <person name="Kubasova T."/>
            <person name="Cizek A."/>
            <person name="Rychlik I."/>
        </authorList>
    </citation>
    <scope>NUCLEOTIDE SEQUENCE [LARGE SCALE GENOMIC DNA]</scope>
    <source>
        <strain evidence="2 3">An13</strain>
    </source>
</reference>
<keyword evidence="3" id="KW-1185">Reference proteome</keyword>
<proteinExistence type="predicted"/>
<dbReference type="PANTHER" id="PTHR48094:SF12">
    <property type="entry name" value="PARKINSON DISEASE PROTEIN 7 HOMOLOG"/>
    <property type="match status" value="1"/>
</dbReference>
<dbReference type="Pfam" id="PF01965">
    <property type="entry name" value="DJ-1_PfpI"/>
    <property type="match status" value="1"/>
</dbReference>
<comment type="caution">
    <text evidence="2">The sequence shown here is derived from an EMBL/GenBank/DDBJ whole genome shotgun (WGS) entry which is preliminary data.</text>
</comment>
<gene>
    <name evidence="2" type="ORF">B5E75_05290</name>
</gene>
<accession>A0A1Y4SZR5</accession>
<dbReference type="InterPro" id="IPR050325">
    <property type="entry name" value="Prot/Nucl_acid_deglycase"/>
</dbReference>
<dbReference type="Gene3D" id="3.40.50.880">
    <property type="match status" value="1"/>
</dbReference>
<evidence type="ECO:0000313" key="2">
    <source>
        <dbReference type="EMBL" id="OUQ34890.1"/>
    </source>
</evidence>
<dbReference type="InterPro" id="IPR029062">
    <property type="entry name" value="Class_I_gatase-like"/>
</dbReference>
<dbReference type="SUPFAM" id="SSF52317">
    <property type="entry name" value="Class I glutamine amidotransferase-like"/>
    <property type="match status" value="1"/>
</dbReference>
<evidence type="ECO:0000259" key="1">
    <source>
        <dbReference type="Pfam" id="PF01965"/>
    </source>
</evidence>
<evidence type="ECO:0000313" key="3">
    <source>
        <dbReference type="Proteomes" id="UP000195305"/>
    </source>
</evidence>
<dbReference type="CDD" id="cd03135">
    <property type="entry name" value="GATase1_DJ-1"/>
    <property type="match status" value="1"/>
</dbReference>
<dbReference type="AlphaFoldDB" id="A0A1Y4SZR5"/>
<dbReference type="EMBL" id="NFLJ01000012">
    <property type="protein sequence ID" value="OUQ34890.1"/>
    <property type="molecule type" value="Genomic_DNA"/>
</dbReference>
<dbReference type="InterPro" id="IPR006287">
    <property type="entry name" value="DJ-1"/>
</dbReference>
<name>A0A1Y4SZR5_9FIRM</name>
<dbReference type="RefSeq" id="WP_087357745.1">
    <property type="nucleotide sequence ID" value="NZ_NFLJ01000012.1"/>
</dbReference>
<dbReference type="GO" id="GO:0005737">
    <property type="term" value="C:cytoplasm"/>
    <property type="evidence" value="ECO:0007669"/>
    <property type="project" value="TreeGrafter"/>
</dbReference>
<dbReference type="PANTHER" id="PTHR48094">
    <property type="entry name" value="PROTEIN/NUCLEIC ACID DEGLYCASE DJ-1-RELATED"/>
    <property type="match status" value="1"/>
</dbReference>
<dbReference type="InterPro" id="IPR002818">
    <property type="entry name" value="DJ-1/PfpI"/>
</dbReference>
<protein>
    <submittedName>
        <fullName evidence="2">DJ-1 family protein</fullName>
    </submittedName>
</protein>
<dbReference type="NCBIfam" id="TIGR01383">
    <property type="entry name" value="not_thiJ"/>
    <property type="match status" value="1"/>
</dbReference>
<dbReference type="OrthoDB" id="9800516at2"/>
<sequence length="181" mass="19894">MKVVVLLKDGFEELEALSVVDVLRRANITCQMIGMDALSVTSSHGIEIKVDQMFDESVYEADMVVLPGGLPGATSLCDDERVIDILKTFNQQKKWIAAICAGPISLEKADVVAGKKFTCYPGFEKEIPSGIYQDVLVCCDQNIITGRGPAAALEFAYTILEKLGQPSKDIREGMQYHYLVK</sequence>
<feature type="domain" description="DJ-1/PfpI" evidence="1">
    <location>
        <begin position="1"/>
        <end position="161"/>
    </location>
</feature>
<organism evidence="2 3">
    <name type="scientific">Massilimicrobiota timonensis</name>
    <dbReference type="NCBI Taxonomy" id="1776392"/>
    <lineage>
        <taxon>Bacteria</taxon>
        <taxon>Bacillati</taxon>
        <taxon>Bacillota</taxon>
        <taxon>Erysipelotrichia</taxon>
        <taxon>Erysipelotrichales</taxon>
        <taxon>Erysipelotrichaceae</taxon>
        <taxon>Massilimicrobiota</taxon>
    </lineage>
</organism>
<dbReference type="Proteomes" id="UP000195305">
    <property type="component" value="Unassembled WGS sequence"/>
</dbReference>